<keyword evidence="5" id="KW-0533">Nickel</keyword>
<dbReference type="NCBIfam" id="TIGR01783">
    <property type="entry name" value="TonB-siderophor"/>
    <property type="match status" value="1"/>
</dbReference>
<comment type="caution">
    <text evidence="22">The sequence shown here is derived from an EMBL/GenBank/DDBJ whole genome shotgun (WGS) entry which is preliminary data.</text>
</comment>
<comment type="function">
    <text evidence="15">Transports the metallophore pseudopaline, which is involved in the acquisition of nickel and zinc, and thus enables bacterial growth inside the host, where metal access is limited. Is probably involved in the import of pseudopaline-metal complexes.</text>
</comment>
<evidence type="ECO:0000256" key="11">
    <source>
        <dbReference type="ARBA" id="ARBA00023112"/>
    </source>
</evidence>
<dbReference type="Gene3D" id="2.170.130.10">
    <property type="entry name" value="TonB-dependent receptor, plug domain"/>
    <property type="match status" value="1"/>
</dbReference>
<dbReference type="FunFam" id="2.40.170.20:FF:000005">
    <property type="entry name" value="TonB-dependent siderophore receptor"/>
    <property type="match status" value="1"/>
</dbReference>
<dbReference type="PANTHER" id="PTHR32552:SF90">
    <property type="entry name" value="METAL-PSEUDOPALINE RECEPTOR CNTO"/>
    <property type="match status" value="1"/>
</dbReference>
<dbReference type="Gene3D" id="2.40.170.20">
    <property type="entry name" value="TonB-dependent receptor, beta-barrel domain"/>
    <property type="match status" value="1"/>
</dbReference>
<keyword evidence="7 19" id="KW-0732">Signal</keyword>
<dbReference type="Pfam" id="PF00593">
    <property type="entry name" value="TonB_dep_Rec_b-barrel"/>
    <property type="match status" value="1"/>
</dbReference>
<dbReference type="GO" id="GO:0015891">
    <property type="term" value="P:siderophore transport"/>
    <property type="evidence" value="ECO:0007669"/>
    <property type="project" value="InterPro"/>
</dbReference>
<evidence type="ECO:0000313" key="22">
    <source>
        <dbReference type="EMBL" id="KXU39442.1"/>
    </source>
</evidence>
<dbReference type="GO" id="GO:0015344">
    <property type="term" value="F:siderophore uptake transmembrane transporter activity"/>
    <property type="evidence" value="ECO:0007669"/>
    <property type="project" value="TreeGrafter"/>
</dbReference>
<keyword evidence="12 17" id="KW-0472">Membrane</keyword>
<dbReference type="InterPro" id="IPR000531">
    <property type="entry name" value="Beta-barrel_TonB"/>
</dbReference>
<evidence type="ECO:0000256" key="10">
    <source>
        <dbReference type="ARBA" id="ARBA00023077"/>
    </source>
</evidence>
<evidence type="ECO:0000256" key="18">
    <source>
        <dbReference type="RuleBase" id="RU003357"/>
    </source>
</evidence>
<dbReference type="GO" id="GO:0009279">
    <property type="term" value="C:cell outer membrane"/>
    <property type="evidence" value="ECO:0007669"/>
    <property type="project" value="UniProtKB-SubCell"/>
</dbReference>
<evidence type="ECO:0000256" key="5">
    <source>
        <dbReference type="ARBA" id="ARBA00022596"/>
    </source>
</evidence>
<sequence length="716" mass="78572">MTNLSPIAAALLGLGLSAQALAQDGDSVELNAIAISSSHQEERAEGPVEGYRATRSATATRTDTPIEDIPQAISVVPKEVLDDLGSSRMERALDFAGGVTRGNNFGGLQISSYNLRGFNTGEIYRNGFPINRGFISPPDASNLERVEVLKGPASGLFGRGDPGGLVNMVTKRPQTEAFNQLKISAGRWDKYRTALDINRPLTDDGSLLVRVNLAIEDNGSFRDHIENQRQVISPNLLWQINENSSLFIDTEFSRTDVVFDRGVPAVNGKTGAVNISNFLGEPNDGKIRTDSQILHISFEHLLNEHWKLRLAGQYLHGDLDGAATESSGAPNSATGILDRYWRLRDGFNAQDIATHAELHGNFELAGWHHQLLAGVEYENYHNRFHIRYSDPANNYPINIHNPIYGQPKPALTGRQTYDRDYTESYAINLADQIEFNEQWHGLFGVRIEHFEQTIRGTNTPPAGQANPVTYSKRSQKKDVVAPRAGIVYKWTPQLSSFASVGSSFKPNGSDGEGGVLKPEKGLGYESGLKLDLFDSRLGATVAAFYIEKENVSMTDPANMNKNIAAGKVRSQGFDLQLAGQLTDNLRIIGAYAFIDTKVLKGIATGASAQKGAKLANTPQHNASLMTVYQFEEGSNIGAAVNHVGERNAVTQRKGSLKLPAYTTVDLLSRWQATDNLNLGLNLNNVFNRKYYERGFGNVWHLPGEPRNLNISATFNF</sequence>
<dbReference type="InterPro" id="IPR012910">
    <property type="entry name" value="Plug_dom"/>
</dbReference>
<proteinExistence type="inferred from homology"/>
<keyword evidence="8" id="KW-0862">Zinc</keyword>
<dbReference type="InterPro" id="IPR010105">
    <property type="entry name" value="TonB_sidphr_rcpt"/>
</dbReference>
<evidence type="ECO:0000256" key="14">
    <source>
        <dbReference type="ARBA" id="ARBA00023237"/>
    </source>
</evidence>
<keyword evidence="3 17" id="KW-0813">Transport</keyword>
<evidence type="ECO:0000256" key="1">
    <source>
        <dbReference type="ARBA" id="ARBA00004571"/>
    </source>
</evidence>
<keyword evidence="23" id="KW-1185">Reference proteome</keyword>
<dbReference type="Pfam" id="PF07715">
    <property type="entry name" value="Plug"/>
    <property type="match status" value="1"/>
</dbReference>
<keyword evidence="13 22" id="KW-0675">Receptor</keyword>
<comment type="similarity">
    <text evidence="2 17 18">Belongs to the TonB-dependent receptor family.</text>
</comment>
<evidence type="ECO:0000256" key="19">
    <source>
        <dbReference type="SAM" id="SignalP"/>
    </source>
</evidence>
<evidence type="ECO:0000256" key="15">
    <source>
        <dbReference type="ARBA" id="ARBA00056786"/>
    </source>
</evidence>
<dbReference type="PROSITE" id="PS52016">
    <property type="entry name" value="TONB_DEPENDENT_REC_3"/>
    <property type="match status" value="1"/>
</dbReference>
<keyword evidence="14 17" id="KW-0998">Cell outer membrane</keyword>
<dbReference type="AlphaFoldDB" id="A0A139SYG6"/>
<evidence type="ECO:0000259" key="21">
    <source>
        <dbReference type="Pfam" id="PF07715"/>
    </source>
</evidence>
<dbReference type="EMBL" id="LSZO01000005">
    <property type="protein sequence ID" value="KXU39442.1"/>
    <property type="molecule type" value="Genomic_DNA"/>
</dbReference>
<keyword evidence="10 18" id="KW-0798">TonB box</keyword>
<dbReference type="FunFam" id="2.170.130.10:FF:000001">
    <property type="entry name" value="Catecholate siderophore TonB-dependent receptor"/>
    <property type="match status" value="1"/>
</dbReference>
<dbReference type="PANTHER" id="PTHR32552">
    <property type="entry name" value="FERRICHROME IRON RECEPTOR-RELATED"/>
    <property type="match status" value="1"/>
</dbReference>
<evidence type="ECO:0000256" key="17">
    <source>
        <dbReference type="PROSITE-ProRule" id="PRU01360"/>
    </source>
</evidence>
<dbReference type="SUPFAM" id="SSF56935">
    <property type="entry name" value="Porins"/>
    <property type="match status" value="1"/>
</dbReference>
<dbReference type="InterPro" id="IPR039426">
    <property type="entry name" value="TonB-dep_rcpt-like"/>
</dbReference>
<feature type="domain" description="TonB-dependent receptor plug" evidence="21">
    <location>
        <begin position="66"/>
        <end position="164"/>
    </location>
</feature>
<feature type="domain" description="TonB-dependent receptor-like beta-barrel" evidence="20">
    <location>
        <begin position="238"/>
        <end position="685"/>
    </location>
</feature>
<dbReference type="GO" id="GO:0006829">
    <property type="term" value="P:zinc ion transport"/>
    <property type="evidence" value="ECO:0007669"/>
    <property type="project" value="UniProtKB-KW"/>
</dbReference>
<keyword evidence="9" id="KW-0406">Ion transport</keyword>
<organism evidence="22 23">
    <name type="scientific">Ventosimonas gracilis</name>
    <dbReference type="NCBI Taxonomy" id="1680762"/>
    <lineage>
        <taxon>Bacteria</taxon>
        <taxon>Pseudomonadati</taxon>
        <taxon>Pseudomonadota</taxon>
        <taxon>Gammaproteobacteria</taxon>
        <taxon>Pseudomonadales</taxon>
        <taxon>Ventosimonadaceae</taxon>
        <taxon>Ventosimonas</taxon>
    </lineage>
</organism>
<evidence type="ECO:0000256" key="8">
    <source>
        <dbReference type="ARBA" id="ARBA00022906"/>
    </source>
</evidence>
<evidence type="ECO:0000256" key="13">
    <source>
        <dbReference type="ARBA" id="ARBA00023170"/>
    </source>
</evidence>
<evidence type="ECO:0000256" key="6">
    <source>
        <dbReference type="ARBA" id="ARBA00022692"/>
    </source>
</evidence>
<evidence type="ECO:0000259" key="20">
    <source>
        <dbReference type="Pfam" id="PF00593"/>
    </source>
</evidence>
<feature type="signal peptide" evidence="19">
    <location>
        <begin position="1"/>
        <end position="22"/>
    </location>
</feature>
<keyword evidence="11" id="KW-0921">Nickel transport</keyword>
<name>A0A139SYG6_9GAMM</name>
<dbReference type="GO" id="GO:0038023">
    <property type="term" value="F:signaling receptor activity"/>
    <property type="evidence" value="ECO:0007669"/>
    <property type="project" value="InterPro"/>
</dbReference>
<keyword evidence="4 17" id="KW-1134">Transmembrane beta strand</keyword>
<protein>
    <recommendedName>
        <fullName evidence="16">Metal-pseudopaline receptor CntO</fullName>
    </recommendedName>
</protein>
<evidence type="ECO:0000313" key="23">
    <source>
        <dbReference type="Proteomes" id="UP000072660"/>
    </source>
</evidence>
<dbReference type="InterPro" id="IPR036942">
    <property type="entry name" value="Beta-barrel_TonB_sf"/>
</dbReference>
<evidence type="ECO:0000256" key="2">
    <source>
        <dbReference type="ARBA" id="ARBA00009810"/>
    </source>
</evidence>
<keyword evidence="8" id="KW-0864">Zinc transport</keyword>
<dbReference type="OrthoDB" id="127311at2"/>
<keyword evidence="6 17" id="KW-0812">Transmembrane</keyword>
<evidence type="ECO:0000256" key="7">
    <source>
        <dbReference type="ARBA" id="ARBA00022729"/>
    </source>
</evidence>
<evidence type="ECO:0000256" key="16">
    <source>
        <dbReference type="ARBA" id="ARBA00072467"/>
    </source>
</evidence>
<evidence type="ECO:0000256" key="4">
    <source>
        <dbReference type="ARBA" id="ARBA00022452"/>
    </source>
</evidence>
<comment type="subcellular location">
    <subcellularLocation>
        <location evidence="1 17">Cell outer membrane</location>
        <topology evidence="1 17">Multi-pass membrane protein</topology>
    </subcellularLocation>
</comment>
<feature type="chain" id="PRO_5007299487" description="Metal-pseudopaline receptor CntO" evidence="19">
    <location>
        <begin position="23"/>
        <end position="716"/>
    </location>
</feature>
<evidence type="ECO:0000256" key="9">
    <source>
        <dbReference type="ARBA" id="ARBA00023065"/>
    </source>
</evidence>
<dbReference type="InterPro" id="IPR037066">
    <property type="entry name" value="Plug_dom_sf"/>
</dbReference>
<accession>A0A139SYG6</accession>
<dbReference type="GO" id="GO:0015675">
    <property type="term" value="P:nickel cation transport"/>
    <property type="evidence" value="ECO:0007669"/>
    <property type="project" value="UniProtKB-KW"/>
</dbReference>
<evidence type="ECO:0000256" key="3">
    <source>
        <dbReference type="ARBA" id="ARBA00022448"/>
    </source>
</evidence>
<evidence type="ECO:0000256" key="12">
    <source>
        <dbReference type="ARBA" id="ARBA00023136"/>
    </source>
</evidence>
<dbReference type="Proteomes" id="UP000072660">
    <property type="component" value="Unassembled WGS sequence"/>
</dbReference>
<dbReference type="RefSeq" id="WP_068386417.1">
    <property type="nucleotide sequence ID" value="NZ_LSZO01000005.1"/>
</dbReference>
<dbReference type="CDD" id="cd01347">
    <property type="entry name" value="ligand_gated_channel"/>
    <property type="match status" value="1"/>
</dbReference>
<gene>
    <name evidence="22" type="ORF">AXE65_08480</name>
</gene>
<reference evidence="22 23" key="1">
    <citation type="submission" date="2016-02" db="EMBL/GenBank/DDBJ databases">
        <authorList>
            <person name="Wen L."/>
            <person name="He K."/>
            <person name="Yang H."/>
        </authorList>
    </citation>
    <scope>NUCLEOTIDE SEQUENCE [LARGE SCALE GENOMIC DNA]</scope>
    <source>
        <strain evidence="22 23">CV58</strain>
    </source>
</reference>